<organism evidence="3 4">
    <name type="scientific">Periplaneta americana</name>
    <name type="common">American cockroach</name>
    <name type="synonym">Blatta americana</name>
    <dbReference type="NCBI Taxonomy" id="6978"/>
    <lineage>
        <taxon>Eukaryota</taxon>
        <taxon>Metazoa</taxon>
        <taxon>Ecdysozoa</taxon>
        <taxon>Arthropoda</taxon>
        <taxon>Hexapoda</taxon>
        <taxon>Insecta</taxon>
        <taxon>Pterygota</taxon>
        <taxon>Neoptera</taxon>
        <taxon>Polyneoptera</taxon>
        <taxon>Dictyoptera</taxon>
        <taxon>Blattodea</taxon>
        <taxon>Blattoidea</taxon>
        <taxon>Blattidae</taxon>
        <taxon>Blattinae</taxon>
        <taxon>Periplaneta</taxon>
    </lineage>
</organism>
<accession>A0ABQ8TI26</accession>
<sequence length="173" mass="20155">MDLKEVGYDYRDWINLAQDRDRWRAYPCNEHDGTKTEYRSLRISQMGKLSLRFLLAFFIIMWSFIQVSVDATISNSVSSGWRIRGAQRVYATTAYCKNGDSSVTAQPLFLQRNGPVPSVHATKTYDNQKEENEEGNEEKKRRSRDELEAKEEEYNEEDKMLSKFTGTFTVLVL</sequence>
<keyword evidence="2" id="KW-0812">Transmembrane</keyword>
<gene>
    <name evidence="3" type="ORF">ANN_12614</name>
</gene>
<evidence type="ECO:0000313" key="4">
    <source>
        <dbReference type="Proteomes" id="UP001148838"/>
    </source>
</evidence>
<keyword evidence="2" id="KW-0472">Membrane</keyword>
<proteinExistence type="predicted"/>
<name>A0ABQ8TI26_PERAM</name>
<reference evidence="3 4" key="1">
    <citation type="journal article" date="2022" name="Allergy">
        <title>Genome assembly and annotation of Periplaneta americana reveal a comprehensive cockroach allergen profile.</title>
        <authorList>
            <person name="Wang L."/>
            <person name="Xiong Q."/>
            <person name="Saelim N."/>
            <person name="Wang L."/>
            <person name="Nong W."/>
            <person name="Wan A.T."/>
            <person name="Shi M."/>
            <person name="Liu X."/>
            <person name="Cao Q."/>
            <person name="Hui J.H.L."/>
            <person name="Sookrung N."/>
            <person name="Leung T.F."/>
            <person name="Tungtrongchitr A."/>
            <person name="Tsui S.K.W."/>
        </authorList>
    </citation>
    <scope>NUCLEOTIDE SEQUENCE [LARGE SCALE GENOMIC DNA]</scope>
    <source>
        <strain evidence="3">PWHHKU_190912</strain>
    </source>
</reference>
<dbReference type="Proteomes" id="UP001148838">
    <property type="component" value="Unassembled WGS sequence"/>
</dbReference>
<evidence type="ECO:0000313" key="3">
    <source>
        <dbReference type="EMBL" id="KAJ4445928.1"/>
    </source>
</evidence>
<comment type="caution">
    <text evidence="3">The sequence shown here is derived from an EMBL/GenBank/DDBJ whole genome shotgun (WGS) entry which is preliminary data.</text>
</comment>
<feature type="compositionally biased region" description="Basic and acidic residues" evidence="1">
    <location>
        <begin position="137"/>
        <end position="147"/>
    </location>
</feature>
<keyword evidence="4" id="KW-1185">Reference proteome</keyword>
<feature type="transmembrane region" description="Helical" evidence="2">
    <location>
        <begin position="49"/>
        <end position="69"/>
    </location>
</feature>
<evidence type="ECO:0000256" key="1">
    <source>
        <dbReference type="SAM" id="MobiDB-lite"/>
    </source>
</evidence>
<keyword evidence="2" id="KW-1133">Transmembrane helix</keyword>
<feature type="region of interest" description="Disordered" evidence="1">
    <location>
        <begin position="113"/>
        <end position="158"/>
    </location>
</feature>
<evidence type="ECO:0000256" key="2">
    <source>
        <dbReference type="SAM" id="Phobius"/>
    </source>
</evidence>
<protein>
    <submittedName>
        <fullName evidence="3">Uncharacterized protein</fullName>
    </submittedName>
</protein>
<dbReference type="EMBL" id="JAJSOF020000009">
    <property type="protein sequence ID" value="KAJ4445928.1"/>
    <property type="molecule type" value="Genomic_DNA"/>
</dbReference>